<evidence type="ECO:0000313" key="4">
    <source>
        <dbReference type="Proteomes" id="UP000053237"/>
    </source>
</evidence>
<evidence type="ECO:0000313" key="3">
    <source>
        <dbReference type="EMBL" id="CCI43562.1"/>
    </source>
</evidence>
<organism evidence="3 4">
    <name type="scientific">Albugo candida</name>
    <dbReference type="NCBI Taxonomy" id="65357"/>
    <lineage>
        <taxon>Eukaryota</taxon>
        <taxon>Sar</taxon>
        <taxon>Stramenopiles</taxon>
        <taxon>Oomycota</taxon>
        <taxon>Peronosporomycetes</taxon>
        <taxon>Albuginales</taxon>
        <taxon>Albuginaceae</taxon>
        <taxon>Albugo</taxon>
    </lineage>
</organism>
<dbReference type="EMBL" id="CAIX01000051">
    <property type="protein sequence ID" value="CCI43562.1"/>
    <property type="molecule type" value="Genomic_DNA"/>
</dbReference>
<dbReference type="InterPro" id="IPR002048">
    <property type="entry name" value="EF_hand_dom"/>
</dbReference>
<feature type="compositionally biased region" description="Polar residues" evidence="1">
    <location>
        <begin position="406"/>
        <end position="424"/>
    </location>
</feature>
<dbReference type="PROSITE" id="PS50222">
    <property type="entry name" value="EF_HAND_2"/>
    <property type="match status" value="1"/>
</dbReference>
<dbReference type="SUPFAM" id="SSF47473">
    <property type="entry name" value="EF-hand"/>
    <property type="match status" value="1"/>
</dbReference>
<accession>A0A024GB53</accession>
<reference evidence="3 4" key="1">
    <citation type="submission" date="2012-05" db="EMBL/GenBank/DDBJ databases">
        <title>Recombination and specialization in a pathogen metapopulation.</title>
        <authorList>
            <person name="Gardiner A."/>
            <person name="Kemen E."/>
            <person name="Schultz-Larsen T."/>
            <person name="MacLean D."/>
            <person name="Van Oosterhout C."/>
            <person name="Jones J.D.G."/>
        </authorList>
    </citation>
    <scope>NUCLEOTIDE SEQUENCE [LARGE SCALE GENOMIC DNA]</scope>
    <source>
        <strain evidence="3 4">Ac Nc2</strain>
    </source>
</reference>
<dbReference type="OrthoDB" id="444540at2759"/>
<feature type="region of interest" description="Disordered" evidence="1">
    <location>
        <begin position="404"/>
        <end position="439"/>
    </location>
</feature>
<proteinExistence type="predicted"/>
<protein>
    <recommendedName>
        <fullName evidence="2">EF-hand domain-containing protein</fullName>
    </recommendedName>
</protein>
<feature type="domain" description="EF-hand" evidence="2">
    <location>
        <begin position="106"/>
        <end position="141"/>
    </location>
</feature>
<dbReference type="Proteomes" id="UP000053237">
    <property type="component" value="Unassembled WGS sequence"/>
</dbReference>
<feature type="compositionally biased region" description="Basic and acidic residues" evidence="1">
    <location>
        <begin position="425"/>
        <end position="436"/>
    </location>
</feature>
<dbReference type="InterPro" id="IPR011992">
    <property type="entry name" value="EF-hand-dom_pair"/>
</dbReference>
<dbReference type="InParanoid" id="A0A024GB53"/>
<gene>
    <name evidence="3" type="ORF">BN9_043460</name>
</gene>
<evidence type="ECO:0000256" key="1">
    <source>
        <dbReference type="SAM" id="MobiDB-lite"/>
    </source>
</evidence>
<keyword evidence="4" id="KW-1185">Reference proteome</keyword>
<comment type="caution">
    <text evidence="3">The sequence shown here is derived from an EMBL/GenBank/DDBJ whole genome shotgun (WGS) entry which is preliminary data.</text>
</comment>
<dbReference type="STRING" id="65357.A0A024GB53"/>
<dbReference type="Gene3D" id="1.10.238.10">
    <property type="entry name" value="EF-hand"/>
    <property type="match status" value="1"/>
</dbReference>
<name>A0A024GB53_9STRA</name>
<evidence type="ECO:0000259" key="2">
    <source>
        <dbReference type="PROSITE" id="PS50222"/>
    </source>
</evidence>
<sequence>MTLPHQPRVCRCNSHAQTSDKLLCPREKLLFREPVGRELPTSLSKFRWDVTKTERKLQEKILERNKISGKYVYQQACRLLGSNDADNAIDFSIFKKHLRLRFGIILEDVEARALFDKYDHDKKGKVDLREFVKQILKQPMTDSQYFVRSQEASEQKTKQLRQMARDQFLMINGNEALIQGAERTADWSVDKLKKNIQVKLLERTPNGVHQHRRAMKLLRVGCSPFVTVEALQRNLRIKFGLFCTEEQMERLCAPLVMNESGEINLNQFLQSLEVAAYPNNSEVPRGLWTQPCDGTSCGCQCHDQCTVEDSDMHFASTDPCCEPNVIPIDTQPRSALLEQDQTQAQLACPKSELPNDRATSARTLRLDRIPSAQSLHTRSRAAVQTPKLQTLRKVRKVPEIDIKKNLTVSTKHPRSSCTQTGRTGSSRDEKKKSRDEEIVEDSEEIIYVRISRIHPKQSDERLYEKCKTRRRA</sequence>
<dbReference type="GO" id="GO:0005509">
    <property type="term" value="F:calcium ion binding"/>
    <property type="evidence" value="ECO:0007669"/>
    <property type="project" value="InterPro"/>
</dbReference>
<dbReference type="AlphaFoldDB" id="A0A024GB53"/>